<proteinExistence type="predicted"/>
<evidence type="ECO:0000313" key="1">
    <source>
        <dbReference type="EMBL" id="KAL0420899.1"/>
    </source>
</evidence>
<dbReference type="AlphaFoldDB" id="A0AAW2UVW6"/>
<protein>
    <submittedName>
        <fullName evidence="1">Uncharacterized protein</fullName>
    </submittedName>
</protein>
<dbReference type="EMBL" id="JACGWN010000011">
    <property type="protein sequence ID" value="KAL0420899.1"/>
    <property type="molecule type" value="Genomic_DNA"/>
</dbReference>
<comment type="caution">
    <text evidence="1">The sequence shown here is derived from an EMBL/GenBank/DDBJ whole genome shotgun (WGS) entry which is preliminary data.</text>
</comment>
<reference evidence="1" key="2">
    <citation type="journal article" date="2024" name="Plant">
        <title>Genomic evolution and insights into agronomic trait innovations of Sesamum species.</title>
        <authorList>
            <person name="Miao H."/>
            <person name="Wang L."/>
            <person name="Qu L."/>
            <person name="Liu H."/>
            <person name="Sun Y."/>
            <person name="Le M."/>
            <person name="Wang Q."/>
            <person name="Wei S."/>
            <person name="Zheng Y."/>
            <person name="Lin W."/>
            <person name="Duan Y."/>
            <person name="Cao H."/>
            <person name="Xiong S."/>
            <person name="Wang X."/>
            <person name="Wei L."/>
            <person name="Li C."/>
            <person name="Ma Q."/>
            <person name="Ju M."/>
            <person name="Zhao R."/>
            <person name="Li G."/>
            <person name="Mu C."/>
            <person name="Tian Q."/>
            <person name="Mei H."/>
            <person name="Zhang T."/>
            <person name="Gao T."/>
            <person name="Zhang H."/>
        </authorList>
    </citation>
    <scope>NUCLEOTIDE SEQUENCE</scope>
    <source>
        <strain evidence="1">KEN1</strain>
    </source>
</reference>
<reference evidence="1" key="1">
    <citation type="submission" date="2020-06" db="EMBL/GenBank/DDBJ databases">
        <authorList>
            <person name="Li T."/>
            <person name="Hu X."/>
            <person name="Zhang T."/>
            <person name="Song X."/>
            <person name="Zhang H."/>
            <person name="Dai N."/>
            <person name="Sheng W."/>
            <person name="Hou X."/>
            <person name="Wei L."/>
        </authorList>
    </citation>
    <scope>NUCLEOTIDE SEQUENCE</scope>
    <source>
        <strain evidence="1">KEN1</strain>
        <tissue evidence="1">Leaf</tissue>
    </source>
</reference>
<gene>
    <name evidence="1" type="ORF">Slati_3112800</name>
</gene>
<sequence>MESSKQGFLLMKHGVKLSKNQSPKTDEEIKRMSDIFYAFVVGIIQYVVQCTRPNVAYAVSVMNRYQACAGY</sequence>
<organism evidence="1">
    <name type="scientific">Sesamum latifolium</name>
    <dbReference type="NCBI Taxonomy" id="2727402"/>
    <lineage>
        <taxon>Eukaryota</taxon>
        <taxon>Viridiplantae</taxon>
        <taxon>Streptophyta</taxon>
        <taxon>Embryophyta</taxon>
        <taxon>Tracheophyta</taxon>
        <taxon>Spermatophyta</taxon>
        <taxon>Magnoliopsida</taxon>
        <taxon>eudicotyledons</taxon>
        <taxon>Gunneridae</taxon>
        <taxon>Pentapetalae</taxon>
        <taxon>asterids</taxon>
        <taxon>lamiids</taxon>
        <taxon>Lamiales</taxon>
        <taxon>Pedaliaceae</taxon>
        <taxon>Sesamum</taxon>
    </lineage>
</organism>
<accession>A0AAW2UVW6</accession>
<name>A0AAW2UVW6_9LAMI</name>